<dbReference type="FunCoup" id="R7TRD5">
    <property type="interactions" value="667"/>
</dbReference>
<gene>
    <name evidence="5" type="ORF">CAPTEDRAFT_150932</name>
</gene>
<dbReference type="HOGENOM" id="CLU_007884_7_1_1"/>
<dbReference type="PANTHER" id="PTHR22602">
    <property type="entry name" value="TRANSFERASE CAF17, MITOCHONDRIAL-RELATED"/>
    <property type="match status" value="1"/>
</dbReference>
<dbReference type="SUPFAM" id="SSF103025">
    <property type="entry name" value="Folate-binding domain"/>
    <property type="match status" value="1"/>
</dbReference>
<name>R7TRD5_CAPTE</name>
<comment type="subcellular location">
    <subcellularLocation>
        <location evidence="1">Mitochondrion</location>
    </subcellularLocation>
</comment>
<dbReference type="InterPro" id="IPR017703">
    <property type="entry name" value="YgfZ/GCV_T_CS"/>
</dbReference>
<evidence type="ECO:0000256" key="2">
    <source>
        <dbReference type="ARBA" id="ARBA00022946"/>
    </source>
</evidence>
<dbReference type="GO" id="GO:0005759">
    <property type="term" value="C:mitochondrial matrix"/>
    <property type="evidence" value="ECO:0007669"/>
    <property type="project" value="TreeGrafter"/>
</dbReference>
<reference evidence="5 7" key="2">
    <citation type="journal article" date="2013" name="Nature">
        <title>Insights into bilaterian evolution from three spiralian genomes.</title>
        <authorList>
            <person name="Simakov O."/>
            <person name="Marletaz F."/>
            <person name="Cho S.J."/>
            <person name="Edsinger-Gonzales E."/>
            <person name="Havlak P."/>
            <person name="Hellsten U."/>
            <person name="Kuo D.H."/>
            <person name="Larsson T."/>
            <person name="Lv J."/>
            <person name="Arendt D."/>
            <person name="Savage R."/>
            <person name="Osoegawa K."/>
            <person name="de Jong P."/>
            <person name="Grimwood J."/>
            <person name="Chapman J.A."/>
            <person name="Shapiro H."/>
            <person name="Aerts A."/>
            <person name="Otillar R.P."/>
            <person name="Terry A.Y."/>
            <person name="Boore J.L."/>
            <person name="Grigoriev I.V."/>
            <person name="Lindberg D.R."/>
            <person name="Seaver E.C."/>
            <person name="Weisblat D.A."/>
            <person name="Putnam N.H."/>
            <person name="Rokhsar D.S."/>
        </authorList>
    </citation>
    <scope>NUCLEOTIDE SEQUENCE</scope>
    <source>
        <strain evidence="5 7">I ESC-2004</strain>
    </source>
</reference>
<dbReference type="Gene3D" id="2.40.30.160">
    <property type="match status" value="1"/>
</dbReference>
<dbReference type="AlphaFoldDB" id="R7TRD5"/>
<protein>
    <recommendedName>
        <fullName evidence="4">CAF17 C-terminal domain-containing protein</fullName>
    </recommendedName>
</protein>
<dbReference type="Proteomes" id="UP000014760">
    <property type="component" value="Unassembled WGS sequence"/>
</dbReference>
<reference evidence="7" key="1">
    <citation type="submission" date="2012-12" db="EMBL/GenBank/DDBJ databases">
        <authorList>
            <person name="Hellsten U."/>
            <person name="Grimwood J."/>
            <person name="Chapman J.A."/>
            <person name="Shapiro H."/>
            <person name="Aerts A."/>
            <person name="Otillar R.P."/>
            <person name="Terry A.Y."/>
            <person name="Boore J.L."/>
            <person name="Simakov O."/>
            <person name="Marletaz F."/>
            <person name="Cho S.-J."/>
            <person name="Edsinger-Gonzales E."/>
            <person name="Havlak P."/>
            <person name="Kuo D.-H."/>
            <person name="Larsson T."/>
            <person name="Lv J."/>
            <person name="Arendt D."/>
            <person name="Savage R."/>
            <person name="Osoegawa K."/>
            <person name="de Jong P."/>
            <person name="Lindberg D.R."/>
            <person name="Seaver E.C."/>
            <person name="Weisblat D.A."/>
            <person name="Putnam N.H."/>
            <person name="Grigoriev I.V."/>
            <person name="Rokhsar D.S."/>
        </authorList>
    </citation>
    <scope>NUCLEOTIDE SEQUENCE</scope>
    <source>
        <strain evidence="7">I ESC-2004</strain>
    </source>
</reference>
<evidence type="ECO:0000313" key="5">
    <source>
        <dbReference type="EMBL" id="ELT96468.1"/>
    </source>
</evidence>
<dbReference type="Gene3D" id="3.30.1360.120">
    <property type="entry name" value="Probable tRNA modification gtpase trme, domain 1"/>
    <property type="match status" value="1"/>
</dbReference>
<dbReference type="Pfam" id="PF25455">
    <property type="entry name" value="Beta-barrel_CAF17_C"/>
    <property type="match status" value="1"/>
</dbReference>
<evidence type="ECO:0000313" key="7">
    <source>
        <dbReference type="Proteomes" id="UP000014760"/>
    </source>
</evidence>
<evidence type="ECO:0000256" key="1">
    <source>
        <dbReference type="ARBA" id="ARBA00004173"/>
    </source>
</evidence>
<dbReference type="InterPro" id="IPR057460">
    <property type="entry name" value="CAF17_C"/>
</dbReference>
<keyword evidence="3" id="KW-0496">Mitochondrion</keyword>
<keyword evidence="7" id="KW-1185">Reference proteome</keyword>
<dbReference type="InterPro" id="IPR027266">
    <property type="entry name" value="TrmE/GcvT-like"/>
</dbReference>
<sequence>MIKCTLSRALGLSASSSWSALKTCRVQRSMSSVAPSVCHRLSERGLVRVAGAHAATFLQGLITNDMRCLDVNCHTMALYALMLNLQGRVLYDLIVYNVSGTADAENADYLVECSAEVVPELLALMKKYKLRKKVSLTDESEALDVWAVLGKGIPNIDASKCTVAHKDPRLAEMGHRLIVPKELDGMTIVENSTQADNRENYLLHRYRLGVGEGTVDLPPGSALPLESNAVFLNGVSFSKGCYIGQELTARTHHTGVVRKRLMPVRLLGGMRDTQSGDSVVNAHGKRCGKLRGSHEDRGLALLRVQDVVGKGPLEIHRKSDDQGQLKVAECEACVPEWWPQDADAIAKRT</sequence>
<dbReference type="EnsemblMetazoa" id="CapteT150932">
    <property type="protein sequence ID" value="CapteP150932"/>
    <property type="gene ID" value="CapteG150932"/>
</dbReference>
<dbReference type="NCBIfam" id="TIGR03317">
    <property type="entry name" value="ygfZ_signature"/>
    <property type="match status" value="1"/>
</dbReference>
<dbReference type="OrthoDB" id="191995at2759"/>
<dbReference type="STRING" id="283909.R7TRD5"/>
<dbReference type="PANTHER" id="PTHR22602:SF0">
    <property type="entry name" value="TRANSFERASE CAF17, MITOCHONDRIAL-RELATED"/>
    <property type="match status" value="1"/>
</dbReference>
<accession>R7TRD5</accession>
<feature type="domain" description="CAF17 C-terminal" evidence="4">
    <location>
        <begin position="258"/>
        <end position="340"/>
    </location>
</feature>
<evidence type="ECO:0000313" key="6">
    <source>
        <dbReference type="EnsemblMetazoa" id="CapteP150932"/>
    </source>
</evidence>
<evidence type="ECO:0000256" key="3">
    <source>
        <dbReference type="ARBA" id="ARBA00023128"/>
    </source>
</evidence>
<reference evidence="6" key="3">
    <citation type="submission" date="2015-06" db="UniProtKB">
        <authorList>
            <consortium name="EnsemblMetazoa"/>
        </authorList>
    </citation>
    <scope>IDENTIFICATION</scope>
</reference>
<evidence type="ECO:0000259" key="4">
    <source>
        <dbReference type="Pfam" id="PF25455"/>
    </source>
</evidence>
<dbReference type="EMBL" id="KB308811">
    <property type="protein sequence ID" value="ELT96468.1"/>
    <property type="molecule type" value="Genomic_DNA"/>
</dbReference>
<dbReference type="GO" id="GO:0016226">
    <property type="term" value="P:iron-sulfur cluster assembly"/>
    <property type="evidence" value="ECO:0007669"/>
    <property type="project" value="TreeGrafter"/>
</dbReference>
<dbReference type="EMBL" id="AMQN01011291">
    <property type="status" value="NOT_ANNOTATED_CDS"/>
    <property type="molecule type" value="Genomic_DNA"/>
</dbReference>
<proteinExistence type="predicted"/>
<dbReference type="OMA" id="MDRLHGV"/>
<keyword evidence="2" id="KW-0809">Transit peptide</keyword>
<organism evidence="5">
    <name type="scientific">Capitella teleta</name>
    <name type="common">Polychaete worm</name>
    <dbReference type="NCBI Taxonomy" id="283909"/>
    <lineage>
        <taxon>Eukaryota</taxon>
        <taxon>Metazoa</taxon>
        <taxon>Spiralia</taxon>
        <taxon>Lophotrochozoa</taxon>
        <taxon>Annelida</taxon>
        <taxon>Polychaeta</taxon>
        <taxon>Sedentaria</taxon>
        <taxon>Scolecida</taxon>
        <taxon>Capitellidae</taxon>
        <taxon>Capitella</taxon>
    </lineage>
</organism>
<dbReference type="InterPro" id="IPR045179">
    <property type="entry name" value="YgfZ/GcvT"/>
</dbReference>